<keyword evidence="8" id="KW-0378">Hydrolase</keyword>
<comment type="function">
    <text evidence="2">Extracellular metalloprotease that contributes to pathogenicity.</text>
</comment>
<keyword evidence="17" id="KW-1185">Reference proteome</keyword>
<dbReference type="GO" id="GO:0006508">
    <property type="term" value="P:proteolysis"/>
    <property type="evidence" value="ECO:0007669"/>
    <property type="project" value="UniProtKB-KW"/>
</dbReference>
<evidence type="ECO:0000313" key="17">
    <source>
        <dbReference type="Proteomes" id="UP000800035"/>
    </source>
</evidence>
<dbReference type="Gene3D" id="3.40.630.10">
    <property type="entry name" value="Zn peptidases"/>
    <property type="match status" value="1"/>
</dbReference>
<dbReference type="InterPro" id="IPR000834">
    <property type="entry name" value="Peptidase_M14"/>
</dbReference>
<accession>A0A6A5TQ59</accession>
<reference evidence="16" key="1">
    <citation type="journal article" date="2020" name="Stud. Mycol.">
        <title>101 Dothideomycetes genomes: a test case for predicting lifestyles and emergence of pathogens.</title>
        <authorList>
            <person name="Haridas S."/>
            <person name="Albert R."/>
            <person name="Binder M."/>
            <person name="Bloem J."/>
            <person name="Labutti K."/>
            <person name="Salamov A."/>
            <person name="Andreopoulos B."/>
            <person name="Baker S."/>
            <person name="Barry K."/>
            <person name="Bills G."/>
            <person name="Bluhm B."/>
            <person name="Cannon C."/>
            <person name="Castanera R."/>
            <person name="Culley D."/>
            <person name="Daum C."/>
            <person name="Ezra D."/>
            <person name="Gonzalez J."/>
            <person name="Henrissat B."/>
            <person name="Kuo A."/>
            <person name="Liang C."/>
            <person name="Lipzen A."/>
            <person name="Lutzoni F."/>
            <person name="Magnuson J."/>
            <person name="Mondo S."/>
            <person name="Nolan M."/>
            <person name="Ohm R."/>
            <person name="Pangilinan J."/>
            <person name="Park H.-J."/>
            <person name="Ramirez L."/>
            <person name="Alfaro M."/>
            <person name="Sun H."/>
            <person name="Tritt A."/>
            <person name="Yoshinaga Y."/>
            <person name="Zwiers L.-H."/>
            <person name="Turgeon B."/>
            <person name="Goodwin S."/>
            <person name="Spatafora J."/>
            <person name="Crous P."/>
            <person name="Grigoriev I."/>
        </authorList>
    </citation>
    <scope>NUCLEOTIDE SEQUENCE</scope>
    <source>
        <strain evidence="16">CBS 675.92</strain>
    </source>
</reference>
<evidence type="ECO:0000256" key="9">
    <source>
        <dbReference type="ARBA" id="ARBA00023026"/>
    </source>
</evidence>
<dbReference type="PANTHER" id="PTHR11705:SF83">
    <property type="entry name" value="INACTIVE METALLOCARBOXYPEPTIDASE ECM14"/>
    <property type="match status" value="1"/>
</dbReference>
<evidence type="ECO:0000256" key="3">
    <source>
        <dbReference type="ARBA" id="ARBA00004613"/>
    </source>
</evidence>
<sequence>MRHSQASVLTTLHLYASFALGARYADNQNLKVIDAPQVAANFPDIKGVTLLSPAFAQPDTVPNRTWVNATSGPTPQDVLERFVEDVSRRNKYITLHSSPDLVTEEGRSLPYLTISNGNNRTDKLRIWLQGATHGDEPGGDQGILALLGKFADNATWTDHVLEKLDFLILPRYNADGVAYFQRDLASNYDPNRDHAVLERQQTRDIKHLLSTFDPHIFVDAHEYTGVLPVARKYIRAQDLLLGANHNLNVDANIRALNTAFADTITSTAETYGLRHRTYFTTNVTPNNTITIQEPEAGLQSAHQSATLYQSLTFLVETRGIRLAEQHFQRRVATQLIVAETIINTAVADFDTVHSIIVNGRKAFTESREDIVLVQQSSTVQKNVTFIEAETGALVQVPVISTNQDEPRVTLTRTRPRAYVFSRAFSDIADRLRIFGVTVTTLTEDFTGTVEALTITSATLAPAKFEGIVAATLTTAAEAKLREVRIPKGGFWVSTEQKNAAWAFAGLEPEGKNSWRTYGRVWVERGDEWPIFRIV</sequence>
<evidence type="ECO:0000256" key="5">
    <source>
        <dbReference type="ARBA" id="ARBA00022525"/>
    </source>
</evidence>
<evidence type="ECO:0000256" key="1">
    <source>
        <dbReference type="ARBA" id="ARBA00001947"/>
    </source>
</evidence>
<dbReference type="SUPFAM" id="SSF53187">
    <property type="entry name" value="Zn-dependent exopeptidases"/>
    <property type="match status" value="1"/>
</dbReference>
<dbReference type="EMBL" id="ML976998">
    <property type="protein sequence ID" value="KAF1954578.1"/>
    <property type="molecule type" value="Genomic_DNA"/>
</dbReference>
<keyword evidence="9" id="KW-0843">Virulence</keyword>
<dbReference type="GO" id="GO:0005576">
    <property type="term" value="C:extracellular region"/>
    <property type="evidence" value="ECO:0007669"/>
    <property type="project" value="UniProtKB-SubCell"/>
</dbReference>
<gene>
    <name evidence="16" type="ORF">CC80DRAFT_121190</name>
</gene>
<dbReference type="PROSITE" id="PS52035">
    <property type="entry name" value="PEPTIDASE_M14"/>
    <property type="match status" value="1"/>
</dbReference>
<name>A0A6A5TQ59_9PLEO</name>
<organism evidence="16 17">
    <name type="scientific">Byssothecium circinans</name>
    <dbReference type="NCBI Taxonomy" id="147558"/>
    <lineage>
        <taxon>Eukaryota</taxon>
        <taxon>Fungi</taxon>
        <taxon>Dikarya</taxon>
        <taxon>Ascomycota</taxon>
        <taxon>Pezizomycotina</taxon>
        <taxon>Dothideomycetes</taxon>
        <taxon>Pleosporomycetidae</taxon>
        <taxon>Pleosporales</taxon>
        <taxon>Massarineae</taxon>
        <taxon>Massarinaceae</taxon>
        <taxon>Byssothecium</taxon>
    </lineage>
</organism>
<feature type="chain" id="PRO_5025614959" description="Carboxypeptidase M14B" evidence="14">
    <location>
        <begin position="22"/>
        <end position="534"/>
    </location>
</feature>
<comment type="similarity">
    <text evidence="4 13">Belongs to the peptidase M14 family.</text>
</comment>
<evidence type="ECO:0000256" key="14">
    <source>
        <dbReference type="SAM" id="SignalP"/>
    </source>
</evidence>
<dbReference type="GO" id="GO:0004181">
    <property type="term" value="F:metallocarboxypeptidase activity"/>
    <property type="evidence" value="ECO:0007669"/>
    <property type="project" value="InterPro"/>
</dbReference>
<dbReference type="Pfam" id="PF00246">
    <property type="entry name" value="Peptidase_M14"/>
    <property type="match status" value="1"/>
</dbReference>
<evidence type="ECO:0000256" key="12">
    <source>
        <dbReference type="ARBA" id="ARBA00042017"/>
    </source>
</evidence>
<dbReference type="GO" id="GO:0008270">
    <property type="term" value="F:zinc ion binding"/>
    <property type="evidence" value="ECO:0007669"/>
    <property type="project" value="InterPro"/>
</dbReference>
<comment type="subcellular location">
    <subcellularLocation>
        <location evidence="3">Secreted</location>
    </subcellularLocation>
</comment>
<evidence type="ECO:0000256" key="13">
    <source>
        <dbReference type="PROSITE-ProRule" id="PRU01379"/>
    </source>
</evidence>
<evidence type="ECO:0000259" key="15">
    <source>
        <dbReference type="PROSITE" id="PS52035"/>
    </source>
</evidence>
<dbReference type="OrthoDB" id="3626597at2759"/>
<feature type="signal peptide" evidence="14">
    <location>
        <begin position="1"/>
        <end position="21"/>
    </location>
</feature>
<dbReference type="AlphaFoldDB" id="A0A6A5TQ59"/>
<comment type="cofactor">
    <cofactor evidence="1">
        <name>Zn(2+)</name>
        <dbReference type="ChEBI" id="CHEBI:29105"/>
    </cofactor>
</comment>
<evidence type="ECO:0000256" key="8">
    <source>
        <dbReference type="ARBA" id="ARBA00022801"/>
    </source>
</evidence>
<evidence type="ECO:0000256" key="11">
    <source>
        <dbReference type="ARBA" id="ARBA00041263"/>
    </source>
</evidence>
<keyword evidence="7 14" id="KW-0732">Signal</keyword>
<evidence type="ECO:0000256" key="2">
    <source>
        <dbReference type="ARBA" id="ARBA00003091"/>
    </source>
</evidence>
<evidence type="ECO:0000256" key="4">
    <source>
        <dbReference type="ARBA" id="ARBA00005988"/>
    </source>
</evidence>
<keyword evidence="10" id="KW-0325">Glycoprotein</keyword>
<proteinExistence type="inferred from homology"/>
<keyword evidence="5" id="KW-0964">Secreted</keyword>
<evidence type="ECO:0000313" key="16">
    <source>
        <dbReference type="EMBL" id="KAF1954578.1"/>
    </source>
</evidence>
<protein>
    <recommendedName>
        <fullName evidence="12">Carboxypeptidase M14B</fullName>
    </recommendedName>
    <alternativeName>
        <fullName evidence="11">Carboxypeptidase MCPB</fullName>
    </alternativeName>
</protein>
<feature type="active site" description="Proton donor/acceptor" evidence="13">
    <location>
        <position position="316"/>
    </location>
</feature>
<keyword evidence="6" id="KW-0645">Protease</keyword>
<dbReference type="PANTHER" id="PTHR11705">
    <property type="entry name" value="PROTEASE FAMILY M14 CARBOXYPEPTIDASE A,B"/>
    <property type="match status" value="1"/>
</dbReference>
<evidence type="ECO:0000256" key="10">
    <source>
        <dbReference type="ARBA" id="ARBA00023180"/>
    </source>
</evidence>
<evidence type="ECO:0000256" key="6">
    <source>
        <dbReference type="ARBA" id="ARBA00022670"/>
    </source>
</evidence>
<dbReference type="Proteomes" id="UP000800035">
    <property type="component" value="Unassembled WGS sequence"/>
</dbReference>
<evidence type="ECO:0000256" key="7">
    <source>
        <dbReference type="ARBA" id="ARBA00022729"/>
    </source>
</evidence>
<feature type="domain" description="Peptidase M14" evidence="15">
    <location>
        <begin position="72"/>
        <end position="345"/>
    </location>
</feature>